<protein>
    <submittedName>
        <fullName evidence="2">DUF885 domain-containing protein</fullName>
    </submittedName>
</protein>
<dbReference type="Pfam" id="PF05960">
    <property type="entry name" value="DUF885"/>
    <property type="match status" value="1"/>
</dbReference>
<gene>
    <name evidence="2" type="ORF">GV829_09520</name>
</gene>
<evidence type="ECO:0000313" key="3">
    <source>
        <dbReference type="Proteomes" id="UP000503018"/>
    </source>
</evidence>
<dbReference type="PROSITE" id="PS51318">
    <property type="entry name" value="TAT"/>
    <property type="match status" value="1"/>
</dbReference>
<keyword evidence="1" id="KW-0732">Signal</keyword>
<dbReference type="EMBL" id="CP053015">
    <property type="protein sequence ID" value="QJQ32659.1"/>
    <property type="molecule type" value="Genomic_DNA"/>
</dbReference>
<dbReference type="InterPro" id="IPR006311">
    <property type="entry name" value="TAT_signal"/>
</dbReference>
<sequence>MRFSRRDLMLTSGSTLALAGLSGCMPAATGTPVARGANPPPLPADRAAQDRLSAIAERLLADVPETATGLGLDKDTRAGLKARLQDRSPAGVAGTAAMLRQSLGELASIDMEALSPATRIDVDVVKTSFEIGLGGLAFPFGDVAVGGWRNTPYAVAQNVGAFLDTPRLLDSNHTVENTADAEAYLARLDGYAAQLDGETERLRIAEGTGVIAPDFLLDKCLRQIRLAASGNPADWDVVTSIARRAAAMPGDFARRAERIAASRVAPALQRQISELERHRARADNRAGVWKFPQGDDYYAWTLVAATTTTMTPDDVHQMGLDQLADLQRQMDAILRPLGYTQGSVGERMTALGRDPRFTFPDNDEGRARIISILQDRINDMRARMPQAFTVLVPGRVEVRRLPLAEEPGAPGAYGGPGTIDGSLPGRLWINLRTTGIWTTYSLPDLAYHEAIPGHAWQGEYSFRLPLVRSILAFNAYSEGWALYAEQIADELGVYEANPVERLGYLQSLAFRACRLVVDTGLHAKRWTREQAIHWFASTNGSSIDEVQGEVDRYCSWPGQACGYKVGHSEINRLRDRARAAMGSRYDWRTFNDAVVTSGNVPLTVLGRVIDRHIAE</sequence>
<organism evidence="2 3">
    <name type="scientific">Sphingomonas lacunae</name>
    <dbReference type="NCBI Taxonomy" id="2698828"/>
    <lineage>
        <taxon>Bacteria</taxon>
        <taxon>Pseudomonadati</taxon>
        <taxon>Pseudomonadota</taxon>
        <taxon>Alphaproteobacteria</taxon>
        <taxon>Sphingomonadales</taxon>
        <taxon>Sphingomonadaceae</taxon>
        <taxon>Sphingomonas</taxon>
    </lineage>
</organism>
<feature type="signal peptide" evidence="1">
    <location>
        <begin position="1"/>
        <end position="19"/>
    </location>
</feature>
<dbReference type="AlphaFoldDB" id="A0A6M4AX87"/>
<reference evidence="2 3" key="1">
    <citation type="submission" date="2020-01" db="EMBL/GenBank/DDBJ databases">
        <title>Sphingomonas sp. strain CSW-10.</title>
        <authorList>
            <person name="Chen W.-M."/>
        </authorList>
    </citation>
    <scope>NUCLEOTIDE SEQUENCE [LARGE SCALE GENOMIC DNA]</scope>
    <source>
        <strain evidence="2 3">CSW-10</strain>
    </source>
</reference>
<dbReference type="Proteomes" id="UP000503018">
    <property type="component" value="Chromosome"/>
</dbReference>
<proteinExistence type="predicted"/>
<dbReference type="PROSITE" id="PS51257">
    <property type="entry name" value="PROKAR_LIPOPROTEIN"/>
    <property type="match status" value="1"/>
</dbReference>
<dbReference type="PANTHER" id="PTHR33361">
    <property type="entry name" value="GLR0591 PROTEIN"/>
    <property type="match status" value="1"/>
</dbReference>
<feature type="chain" id="PRO_5027075154" evidence="1">
    <location>
        <begin position="20"/>
        <end position="615"/>
    </location>
</feature>
<keyword evidence="3" id="KW-1185">Reference proteome</keyword>
<dbReference type="PANTHER" id="PTHR33361:SF2">
    <property type="entry name" value="DUF885 DOMAIN-CONTAINING PROTEIN"/>
    <property type="match status" value="1"/>
</dbReference>
<dbReference type="RefSeq" id="WP_169946133.1">
    <property type="nucleotide sequence ID" value="NZ_CP053015.1"/>
</dbReference>
<name>A0A6M4AX87_9SPHN</name>
<evidence type="ECO:0000313" key="2">
    <source>
        <dbReference type="EMBL" id="QJQ32659.1"/>
    </source>
</evidence>
<dbReference type="InterPro" id="IPR010281">
    <property type="entry name" value="DUF885"/>
</dbReference>
<accession>A0A6M4AX87</accession>
<dbReference type="KEGG" id="slan:GV829_09520"/>
<evidence type="ECO:0000256" key="1">
    <source>
        <dbReference type="SAM" id="SignalP"/>
    </source>
</evidence>